<proteinExistence type="predicted"/>
<sequence>MGTEPPSLWSYCSSLNRLCPKLMPVTRIYADLRWSTTPFTARSVVHKFGCTQGSGLSADSVCHVVAQLSTWNEVLVFINMELREGPPGQLSLLCLHGMYGSCGLQTRERHATILVHWLLTVHRCVTRIELDDNLIPNFCSYFSLYCDALQRSLSVRDLKVSAWSCSRDASRSLVNSIICMRHLEVLRCEALDLSSQDFMEYLESNVTLKELSVAYAFQRPDNPSVLLNALHINSSLVQLSIHSDCLDADSQDWFGEYIERTAILRCIKIRNSSACFPRSLVPVFQALSNNKSVLRIDLVWFNLGIDEAWSFADLITVNHHLKIANFIACLWSFSVYPRQYAAACTCHTLQVGHTERPARRTAPLVCAFGPGCSLEEITLDLRCFNAYDQKTLLYAVAANTTLKKVNVERLDFASASSLCEAMRETGTADRVHFDLVNVRGRELARVKKSCGEVTKISLNIGTHGTRTRRECLTVLTLCTHLTVLNLDIDGRVYKAEAHLLSMFLRQSQCIREFCMSFYVRPGALRDILRGLSTNTALEKLVVTRCVLDKQSAALLASIVGDSETIWHFGYEAHCVASCRLLLISLAKCLRSNTALVSLEISEYRAVMRHSAAVKDVVRRNAALVDCAAHFVLGTRNKHCAEAFERVASGRGIVARVQEMAAEPCADRARAMIREATRWLLGMIPFMKMAGVVKNDLSWDETVDYRERLEILPPECWLHVRQFIKVRDVLPSAPSTTTWHKRAFWGATSGICRSKLRRLQT</sequence>
<keyword evidence="2" id="KW-1185">Reference proteome</keyword>
<dbReference type="Proteomes" id="UP000821865">
    <property type="component" value="Chromosome 1"/>
</dbReference>
<protein>
    <submittedName>
        <fullName evidence="1">Uncharacterized protein</fullName>
    </submittedName>
</protein>
<name>A0ACB8E3I1_DERSI</name>
<organism evidence="1 2">
    <name type="scientific">Dermacentor silvarum</name>
    <name type="common">Tick</name>
    <dbReference type="NCBI Taxonomy" id="543639"/>
    <lineage>
        <taxon>Eukaryota</taxon>
        <taxon>Metazoa</taxon>
        <taxon>Ecdysozoa</taxon>
        <taxon>Arthropoda</taxon>
        <taxon>Chelicerata</taxon>
        <taxon>Arachnida</taxon>
        <taxon>Acari</taxon>
        <taxon>Parasitiformes</taxon>
        <taxon>Ixodida</taxon>
        <taxon>Ixodoidea</taxon>
        <taxon>Ixodidae</taxon>
        <taxon>Rhipicephalinae</taxon>
        <taxon>Dermacentor</taxon>
    </lineage>
</organism>
<comment type="caution">
    <text evidence="1">The sequence shown here is derived from an EMBL/GenBank/DDBJ whole genome shotgun (WGS) entry which is preliminary data.</text>
</comment>
<evidence type="ECO:0000313" key="2">
    <source>
        <dbReference type="Proteomes" id="UP000821865"/>
    </source>
</evidence>
<dbReference type="EMBL" id="CM023470">
    <property type="protein sequence ID" value="KAH7981247.1"/>
    <property type="molecule type" value="Genomic_DNA"/>
</dbReference>
<reference evidence="1" key="1">
    <citation type="submission" date="2020-05" db="EMBL/GenBank/DDBJ databases">
        <title>Large-scale comparative analyses of tick genomes elucidate their genetic diversity and vector capacities.</title>
        <authorList>
            <person name="Jia N."/>
            <person name="Wang J."/>
            <person name="Shi W."/>
            <person name="Du L."/>
            <person name="Sun Y."/>
            <person name="Zhan W."/>
            <person name="Jiang J."/>
            <person name="Wang Q."/>
            <person name="Zhang B."/>
            <person name="Ji P."/>
            <person name="Sakyi L.B."/>
            <person name="Cui X."/>
            <person name="Yuan T."/>
            <person name="Jiang B."/>
            <person name="Yang W."/>
            <person name="Lam T.T.-Y."/>
            <person name="Chang Q."/>
            <person name="Ding S."/>
            <person name="Wang X."/>
            <person name="Zhu J."/>
            <person name="Ruan X."/>
            <person name="Zhao L."/>
            <person name="Wei J."/>
            <person name="Que T."/>
            <person name="Du C."/>
            <person name="Cheng J."/>
            <person name="Dai P."/>
            <person name="Han X."/>
            <person name="Huang E."/>
            <person name="Gao Y."/>
            <person name="Liu J."/>
            <person name="Shao H."/>
            <person name="Ye R."/>
            <person name="Li L."/>
            <person name="Wei W."/>
            <person name="Wang X."/>
            <person name="Wang C."/>
            <person name="Yang T."/>
            <person name="Huo Q."/>
            <person name="Li W."/>
            <person name="Guo W."/>
            <person name="Chen H."/>
            <person name="Zhou L."/>
            <person name="Ni X."/>
            <person name="Tian J."/>
            <person name="Zhou Y."/>
            <person name="Sheng Y."/>
            <person name="Liu T."/>
            <person name="Pan Y."/>
            <person name="Xia L."/>
            <person name="Li J."/>
            <person name="Zhao F."/>
            <person name="Cao W."/>
        </authorList>
    </citation>
    <scope>NUCLEOTIDE SEQUENCE</scope>
    <source>
        <strain evidence="1">Dsil-2018</strain>
    </source>
</reference>
<evidence type="ECO:0000313" key="1">
    <source>
        <dbReference type="EMBL" id="KAH7981247.1"/>
    </source>
</evidence>
<gene>
    <name evidence="1" type="ORF">HPB49_022645</name>
</gene>
<accession>A0ACB8E3I1</accession>